<dbReference type="Pfam" id="PF07804">
    <property type="entry name" value="HipA_C"/>
    <property type="match status" value="1"/>
</dbReference>
<evidence type="ECO:0000313" key="5">
    <source>
        <dbReference type="EMBL" id="PVZ64492.1"/>
    </source>
</evidence>
<keyword evidence="2" id="KW-0808">Transferase</keyword>
<keyword evidence="6" id="KW-1185">Reference proteome</keyword>
<evidence type="ECO:0000256" key="3">
    <source>
        <dbReference type="ARBA" id="ARBA00022777"/>
    </source>
</evidence>
<evidence type="ECO:0000256" key="1">
    <source>
        <dbReference type="ARBA" id="ARBA00010164"/>
    </source>
</evidence>
<evidence type="ECO:0000313" key="6">
    <source>
        <dbReference type="Proteomes" id="UP000244906"/>
    </source>
</evidence>
<accession>A0A2V1GQZ5</accession>
<dbReference type="PANTHER" id="PTHR37419:SF6">
    <property type="entry name" value="KINASE HI_0665-RELATED"/>
    <property type="match status" value="1"/>
</dbReference>
<dbReference type="GO" id="GO:0005509">
    <property type="term" value="F:calcium ion binding"/>
    <property type="evidence" value="ECO:0007669"/>
    <property type="project" value="InterPro"/>
</dbReference>
<proteinExistence type="inferred from homology"/>
<comment type="caution">
    <text evidence="5">The sequence shown here is derived from an EMBL/GenBank/DDBJ whole genome shotgun (WGS) entry which is preliminary data.</text>
</comment>
<dbReference type="PANTHER" id="PTHR37419">
    <property type="entry name" value="SERINE/THREONINE-PROTEIN KINASE TOXIN HIPA"/>
    <property type="match status" value="1"/>
</dbReference>
<organism evidence="5 6">
    <name type="scientific">Pelagibaculum spongiae</name>
    <dbReference type="NCBI Taxonomy" id="2080658"/>
    <lineage>
        <taxon>Bacteria</taxon>
        <taxon>Pseudomonadati</taxon>
        <taxon>Pseudomonadota</taxon>
        <taxon>Gammaproteobacteria</taxon>
        <taxon>Oceanospirillales</taxon>
        <taxon>Pelagibaculum</taxon>
    </lineage>
</organism>
<dbReference type="InterPro" id="IPR012893">
    <property type="entry name" value="HipA-like_C"/>
</dbReference>
<gene>
    <name evidence="5" type="ORF">DC094_19455</name>
</gene>
<dbReference type="GO" id="GO:0005829">
    <property type="term" value="C:cytosol"/>
    <property type="evidence" value="ECO:0007669"/>
    <property type="project" value="TreeGrafter"/>
</dbReference>
<dbReference type="RefSeq" id="WP_116688796.1">
    <property type="nucleotide sequence ID" value="NZ_CAWNYD010000012.1"/>
</dbReference>
<comment type="similarity">
    <text evidence="1">Belongs to the HipA Ser/Thr kinase family.</text>
</comment>
<protein>
    <recommendedName>
        <fullName evidence="4">EF-hand domain-containing protein</fullName>
    </recommendedName>
</protein>
<keyword evidence="3" id="KW-0418">Kinase</keyword>
<dbReference type="PROSITE" id="PS00018">
    <property type="entry name" value="EF_HAND_1"/>
    <property type="match status" value="1"/>
</dbReference>
<dbReference type="OrthoDB" id="9805913at2"/>
<dbReference type="Gene3D" id="1.10.1070.20">
    <property type="match status" value="1"/>
</dbReference>
<dbReference type="AlphaFoldDB" id="A0A2V1GQZ5"/>
<dbReference type="PROSITE" id="PS50222">
    <property type="entry name" value="EF_HAND_2"/>
    <property type="match status" value="1"/>
</dbReference>
<dbReference type="GO" id="GO:0004674">
    <property type="term" value="F:protein serine/threonine kinase activity"/>
    <property type="evidence" value="ECO:0007669"/>
    <property type="project" value="TreeGrafter"/>
</dbReference>
<sequence>MSKYCQISLKPLTSSATEGSNASPLKSFCDGKKATLDLPFYRSDFFEASRTYAAGMSISGAQEKLSLVIESGVFKKTSQNGRYILKPSPEGIPHAAENEHLVMLISKHLGIDTADCALGRFNDGEYAYICKRFDRNKNGKLEQEELLQCMDLAPDRKYDSSYEAAGKALLEATNDNISAASELIKRVILAYLVGNNDLHLKNFSLVRIPGSTHIHYDQLSPNYDFLCCDFYPGLDSNYLAMDLLANDDDAELVNLSEYGFYTGHDFIILTERLGVNKKLVIKFIGLIKTRLKKIFDLISISFLPEDKKAHLKNLIKQRLKALLIIDKIK</sequence>
<feature type="domain" description="EF-hand" evidence="4">
    <location>
        <begin position="121"/>
        <end position="156"/>
    </location>
</feature>
<evidence type="ECO:0000256" key="2">
    <source>
        <dbReference type="ARBA" id="ARBA00022679"/>
    </source>
</evidence>
<dbReference type="InterPro" id="IPR018247">
    <property type="entry name" value="EF_Hand_1_Ca_BS"/>
</dbReference>
<reference evidence="5 6" key="1">
    <citation type="submission" date="2018-04" db="EMBL/GenBank/DDBJ databases">
        <title>Thalassorhabdus spongiae gen. nov., sp. nov., isolated from a marine sponge in South-West Iceland.</title>
        <authorList>
            <person name="Knobloch S."/>
            <person name="Daussin A."/>
            <person name="Johannsson R."/>
            <person name="Marteinsson V.T."/>
        </authorList>
    </citation>
    <scope>NUCLEOTIDE SEQUENCE [LARGE SCALE GENOMIC DNA]</scope>
    <source>
        <strain evidence="5 6">Hp12</strain>
    </source>
</reference>
<dbReference type="InterPro" id="IPR052028">
    <property type="entry name" value="HipA_Ser/Thr_kinase"/>
</dbReference>
<dbReference type="Proteomes" id="UP000244906">
    <property type="component" value="Unassembled WGS sequence"/>
</dbReference>
<evidence type="ECO:0000259" key="4">
    <source>
        <dbReference type="PROSITE" id="PS50222"/>
    </source>
</evidence>
<dbReference type="InterPro" id="IPR002048">
    <property type="entry name" value="EF_hand_dom"/>
</dbReference>
<name>A0A2V1GQZ5_9GAMM</name>
<dbReference type="EMBL" id="QDDL01000012">
    <property type="protein sequence ID" value="PVZ64492.1"/>
    <property type="molecule type" value="Genomic_DNA"/>
</dbReference>